<dbReference type="InterPro" id="IPR018713">
    <property type="entry name" value="MPAB/Lcp_cat_dom"/>
</dbReference>
<feature type="domain" description="ER-bound oxygenase mpaB/mpaB'/Rubber oxygenase catalytic" evidence="2">
    <location>
        <begin position="32"/>
        <end position="246"/>
    </location>
</feature>
<reference evidence="3 4" key="1">
    <citation type="submission" date="2016-10" db="EMBL/GenBank/DDBJ databases">
        <title>Evaluation of Human, Veterinary and Environmental Mycobacterium chelonae Isolates by Core Genome Phylogenomic Analysis, Targeted Gene Comparison, and Anti-microbial Susceptibility Patterns: A Tale of Mistaken Identities.</title>
        <authorList>
            <person name="Fogelson S.B."/>
            <person name="Camus A.C."/>
            <person name="Lorenz W."/>
            <person name="Vasireddy R."/>
            <person name="Vasireddy S."/>
            <person name="Smith T."/>
            <person name="Brown-Elliott B.A."/>
            <person name="Wallace R.J.Jr."/>
            <person name="Hasan N.A."/>
            <person name="Reischl U."/>
            <person name="Sanchez S."/>
        </authorList>
    </citation>
    <scope>NUCLEOTIDE SEQUENCE [LARGE SCALE GENOMIC DNA]</scope>
    <source>
        <strain evidence="3 4">15518</strain>
    </source>
</reference>
<dbReference type="Proteomes" id="UP000179441">
    <property type="component" value="Unassembled WGS sequence"/>
</dbReference>
<dbReference type="PATRIC" id="fig|1774.35.peg.1264"/>
<dbReference type="GeneID" id="31678882"/>
<organism evidence="3 4">
    <name type="scientific">Mycobacteroides chelonae</name>
    <name type="common">Mycobacterium chelonae</name>
    <dbReference type="NCBI Taxonomy" id="1774"/>
    <lineage>
        <taxon>Bacteria</taxon>
        <taxon>Bacillati</taxon>
        <taxon>Actinomycetota</taxon>
        <taxon>Actinomycetes</taxon>
        <taxon>Mycobacteriales</taxon>
        <taxon>Mycobacteriaceae</taxon>
        <taxon>Mycobacteroides</taxon>
    </lineage>
</organism>
<sequence>MTASPDVAVRWELGSDRPREDYGFFGPDSPTWKVWTSPTALIGFQRSVVLEHFEPHLAAAVADSAGIYRDPRGRMDGTLAYFLIVATADSRTAVEASEHLQKVHARSKGTDPVTGKRYSANDPASQLWIHVTGWHSVLKCYEMFGPGPLSQAEEDRYWSECVIAAELQTVNPADVPRSRDEVRQYFAQMRPALCTSERAQHAMHYLLRTPRSGSNLRFWAVSRMMAPATIATLPRWMRELGQFDQPGIVDAAYRPLVSAAMSIASVPAVEDSIARFAKLPMTATTLRDFHAGKTPARAVTVTPAEAKERYGRRATA</sequence>
<dbReference type="GO" id="GO:0016874">
    <property type="term" value="F:ligase activity"/>
    <property type="evidence" value="ECO:0007669"/>
    <property type="project" value="UniProtKB-KW"/>
</dbReference>
<dbReference type="OrthoDB" id="108890at2"/>
<keyword evidence="3" id="KW-0436">Ligase</keyword>
<dbReference type="RefSeq" id="WP_046252916.1">
    <property type="nucleotide sequence ID" value="NZ_CP010946.1"/>
</dbReference>
<dbReference type="Pfam" id="PF09995">
    <property type="entry name" value="MPAB_Lcp_cat"/>
    <property type="match status" value="1"/>
</dbReference>
<dbReference type="PANTHER" id="PTHR36151:SF3">
    <property type="entry name" value="ER-BOUND OXYGENASE MPAB_MPAB'_RUBBER OXYGENASE CATALYTIC DOMAIN-CONTAINING PROTEIN"/>
    <property type="match status" value="1"/>
</dbReference>
<dbReference type="AlphaFoldDB" id="A0A0E3XNM6"/>
<dbReference type="PANTHER" id="PTHR36151">
    <property type="entry name" value="BLR2777 PROTEIN"/>
    <property type="match status" value="1"/>
</dbReference>
<dbReference type="HOGENOM" id="CLU_065558_0_0_11"/>
<feature type="compositionally biased region" description="Basic and acidic residues" evidence="1">
    <location>
        <begin position="305"/>
        <end position="316"/>
    </location>
</feature>
<gene>
    <name evidence="3" type="ORF">BKG84_05005</name>
</gene>
<dbReference type="GO" id="GO:0016491">
    <property type="term" value="F:oxidoreductase activity"/>
    <property type="evidence" value="ECO:0007669"/>
    <property type="project" value="InterPro"/>
</dbReference>
<name>A0A0E3XNM6_MYCCH</name>
<evidence type="ECO:0000313" key="4">
    <source>
        <dbReference type="Proteomes" id="UP000179441"/>
    </source>
</evidence>
<accession>A0A0E3XNM6</accession>
<protein>
    <submittedName>
        <fullName evidence="3">Long-chain fatty acid--CoA ligase</fullName>
    </submittedName>
</protein>
<comment type="caution">
    <text evidence="3">The sequence shown here is derived from an EMBL/GenBank/DDBJ whole genome shotgun (WGS) entry which is preliminary data.</text>
</comment>
<keyword evidence="4" id="KW-1185">Reference proteome</keyword>
<dbReference type="EMBL" id="MLIS01000001">
    <property type="protein sequence ID" value="OHU77843.1"/>
    <property type="molecule type" value="Genomic_DNA"/>
</dbReference>
<feature type="region of interest" description="Disordered" evidence="1">
    <location>
        <begin position="297"/>
        <end position="316"/>
    </location>
</feature>
<proteinExistence type="predicted"/>
<evidence type="ECO:0000313" key="3">
    <source>
        <dbReference type="EMBL" id="OHU77843.1"/>
    </source>
</evidence>
<evidence type="ECO:0000256" key="1">
    <source>
        <dbReference type="SAM" id="MobiDB-lite"/>
    </source>
</evidence>
<evidence type="ECO:0000259" key="2">
    <source>
        <dbReference type="Pfam" id="PF09995"/>
    </source>
</evidence>